<name>A0A2P5E9Q1_TREOI</name>
<dbReference type="EMBL" id="JXTC01000198">
    <property type="protein sequence ID" value="PON82244.1"/>
    <property type="molecule type" value="Genomic_DNA"/>
</dbReference>
<dbReference type="PANTHER" id="PTHR46148:SF60">
    <property type="entry name" value="CHROMO DOMAIN-CONTAINING PROTEIN"/>
    <property type="match status" value="1"/>
</dbReference>
<organism evidence="2 3">
    <name type="scientific">Trema orientale</name>
    <name type="common">Charcoal tree</name>
    <name type="synonym">Celtis orientalis</name>
    <dbReference type="NCBI Taxonomy" id="63057"/>
    <lineage>
        <taxon>Eukaryota</taxon>
        <taxon>Viridiplantae</taxon>
        <taxon>Streptophyta</taxon>
        <taxon>Embryophyta</taxon>
        <taxon>Tracheophyta</taxon>
        <taxon>Spermatophyta</taxon>
        <taxon>Magnoliopsida</taxon>
        <taxon>eudicotyledons</taxon>
        <taxon>Gunneridae</taxon>
        <taxon>Pentapetalae</taxon>
        <taxon>rosids</taxon>
        <taxon>fabids</taxon>
        <taxon>Rosales</taxon>
        <taxon>Cannabaceae</taxon>
        <taxon>Trema</taxon>
    </lineage>
</organism>
<dbReference type="AlphaFoldDB" id="A0A2P5E9Q1"/>
<dbReference type="Proteomes" id="UP000237000">
    <property type="component" value="Unassembled WGS sequence"/>
</dbReference>
<dbReference type="InterPro" id="IPR056924">
    <property type="entry name" value="SH3_Tf2-1"/>
</dbReference>
<dbReference type="SUPFAM" id="SSF54160">
    <property type="entry name" value="Chromo domain-like"/>
    <property type="match status" value="1"/>
</dbReference>
<dbReference type="PANTHER" id="PTHR46148">
    <property type="entry name" value="CHROMO DOMAIN-CONTAINING PROTEIN"/>
    <property type="match status" value="1"/>
</dbReference>
<feature type="non-terminal residue" evidence="2">
    <location>
        <position position="160"/>
    </location>
</feature>
<dbReference type="InterPro" id="IPR016197">
    <property type="entry name" value="Chromo-like_dom_sf"/>
</dbReference>
<comment type="caution">
    <text evidence="2">The sequence shown here is derived from an EMBL/GenBank/DDBJ whole genome shotgun (WGS) entry which is preliminary data.</text>
</comment>
<keyword evidence="3" id="KW-1185">Reference proteome</keyword>
<gene>
    <name evidence="2" type="ORF">TorRG33x02_219460</name>
</gene>
<evidence type="ECO:0000313" key="3">
    <source>
        <dbReference type="Proteomes" id="UP000237000"/>
    </source>
</evidence>
<accession>A0A2P5E9Q1</accession>
<dbReference type="OrthoDB" id="1191422at2759"/>
<sequence>MRIVQDRQKKYAEKRRRDVEFDVGNHVFLKVSPMKGVMRFGKKGKLSPRYVGPFEVLERIGSKAYRLALPPSLSGVHDVFHVSMLRKYILNPSHILSYEPLELTHDLTYEEKPIQILDKKEKELRNKRIPLVKVLWRNQTVEKATWEREEEMRSKYPELF</sequence>
<dbReference type="InParanoid" id="A0A2P5E9Q1"/>
<evidence type="ECO:0000259" key="1">
    <source>
        <dbReference type="Pfam" id="PF24626"/>
    </source>
</evidence>
<dbReference type="Pfam" id="PF24626">
    <property type="entry name" value="SH3_Tf2-1"/>
    <property type="match status" value="1"/>
</dbReference>
<reference evidence="3" key="1">
    <citation type="submission" date="2016-06" db="EMBL/GenBank/DDBJ databases">
        <title>Parallel loss of symbiosis genes in relatives of nitrogen-fixing non-legume Parasponia.</title>
        <authorList>
            <person name="Van Velzen R."/>
            <person name="Holmer R."/>
            <person name="Bu F."/>
            <person name="Rutten L."/>
            <person name="Van Zeijl A."/>
            <person name="Liu W."/>
            <person name="Santuari L."/>
            <person name="Cao Q."/>
            <person name="Sharma T."/>
            <person name="Shen D."/>
            <person name="Roswanjaya Y."/>
            <person name="Wardhani T."/>
            <person name="Kalhor M.S."/>
            <person name="Jansen J."/>
            <person name="Van den Hoogen J."/>
            <person name="Gungor B."/>
            <person name="Hartog M."/>
            <person name="Hontelez J."/>
            <person name="Verver J."/>
            <person name="Yang W.-C."/>
            <person name="Schijlen E."/>
            <person name="Repin R."/>
            <person name="Schilthuizen M."/>
            <person name="Schranz E."/>
            <person name="Heidstra R."/>
            <person name="Miyata K."/>
            <person name="Fedorova E."/>
            <person name="Kohlen W."/>
            <person name="Bisseling T."/>
            <person name="Smit S."/>
            <person name="Geurts R."/>
        </authorList>
    </citation>
    <scope>NUCLEOTIDE SEQUENCE [LARGE SCALE GENOMIC DNA]</scope>
    <source>
        <strain evidence="3">cv. RG33-2</strain>
    </source>
</reference>
<feature type="domain" description="Tf2-1-like SH3-like" evidence="1">
    <location>
        <begin position="24"/>
        <end position="88"/>
    </location>
</feature>
<protein>
    <submittedName>
        <fullName evidence="2">Chromo domain containing protein</fullName>
    </submittedName>
</protein>
<proteinExistence type="predicted"/>
<evidence type="ECO:0000313" key="2">
    <source>
        <dbReference type="EMBL" id="PON82244.1"/>
    </source>
</evidence>